<name>A0A3M3LFT8_PSECA</name>
<proteinExistence type="predicted"/>
<reference evidence="1 2" key="1">
    <citation type="submission" date="2018-08" db="EMBL/GenBank/DDBJ databases">
        <title>Recombination of ecologically and evolutionarily significant loci maintains genetic cohesion in the Pseudomonas syringae species complex.</title>
        <authorList>
            <person name="Dillon M."/>
            <person name="Thakur S."/>
            <person name="Almeida R.N.D."/>
            <person name="Weir B.S."/>
            <person name="Guttman D.S."/>
        </authorList>
    </citation>
    <scope>NUCLEOTIDE SEQUENCE [LARGE SCALE GENOMIC DNA]</scope>
    <source>
        <strain evidence="1 2">ICMP 2821</strain>
    </source>
</reference>
<protein>
    <submittedName>
        <fullName evidence="1">Uncharacterized protein</fullName>
    </submittedName>
</protein>
<organism evidence="1 2">
    <name type="scientific">Pseudomonas cannabina</name>
    <dbReference type="NCBI Taxonomy" id="86840"/>
    <lineage>
        <taxon>Bacteria</taxon>
        <taxon>Pseudomonadati</taxon>
        <taxon>Pseudomonadota</taxon>
        <taxon>Gammaproteobacteria</taxon>
        <taxon>Pseudomonadales</taxon>
        <taxon>Pseudomonadaceae</taxon>
        <taxon>Pseudomonas</taxon>
    </lineage>
</organism>
<sequence length="48" mass="5855">MKTRYNQILNQYDRYEAAYKYLEDHYGAHVPYMHHELVSHLVRCLGKV</sequence>
<dbReference type="Proteomes" id="UP000281372">
    <property type="component" value="Unassembled WGS sequence"/>
</dbReference>
<evidence type="ECO:0000313" key="1">
    <source>
        <dbReference type="EMBL" id="RMN34170.1"/>
    </source>
</evidence>
<dbReference type="EMBL" id="RBOW01000346">
    <property type="protein sequence ID" value="RMN34170.1"/>
    <property type="molecule type" value="Genomic_DNA"/>
</dbReference>
<comment type="caution">
    <text evidence="1">The sequence shown here is derived from an EMBL/GenBank/DDBJ whole genome shotgun (WGS) entry which is preliminary data.</text>
</comment>
<accession>A0A3M3LFT8</accession>
<evidence type="ECO:0000313" key="2">
    <source>
        <dbReference type="Proteomes" id="UP000281372"/>
    </source>
</evidence>
<dbReference type="AlphaFoldDB" id="A0A3M3LFT8"/>
<gene>
    <name evidence="1" type="ORF">ALQ64_01061</name>
</gene>